<proteinExistence type="predicted"/>
<dbReference type="HOGENOM" id="CLU_091014_3_2_6"/>
<keyword evidence="3" id="KW-1185">Reference proteome</keyword>
<dbReference type="Proteomes" id="UP000000466">
    <property type="component" value="Chromosome"/>
</dbReference>
<name>K4KK30_SIMAS</name>
<evidence type="ECO:0000313" key="2">
    <source>
        <dbReference type="EMBL" id="AFU98585.1"/>
    </source>
</evidence>
<evidence type="ECO:0008006" key="4">
    <source>
        <dbReference type="Google" id="ProtNLM"/>
    </source>
</evidence>
<accession>K4KK30</accession>
<gene>
    <name evidence="2" type="ordered locus">M5M_06950</name>
</gene>
<dbReference type="STRING" id="1117647.M5M_06950"/>
<evidence type="ECO:0000256" key="1">
    <source>
        <dbReference type="SAM" id="SignalP"/>
    </source>
</evidence>
<feature type="signal peptide" evidence="1">
    <location>
        <begin position="1"/>
        <end position="20"/>
    </location>
</feature>
<reference evidence="2 3" key="1">
    <citation type="journal article" date="2013" name="Genome Announc.">
        <title>Complete genome sequence of Simiduia agarivorans SA1(T), a marine bacterium able to degrade a variety of polysaccharides.</title>
        <authorList>
            <person name="Lin S.Y."/>
            <person name="Shieh W.Y."/>
            <person name="Chen J.S."/>
            <person name="Tang S.L."/>
        </authorList>
    </citation>
    <scope>NUCLEOTIDE SEQUENCE [LARGE SCALE GENOMIC DNA]</scope>
    <source>
        <strain evidence="3">DSM 21679 / JCM 13881 / BCRC 17597 / SA1</strain>
    </source>
</reference>
<feature type="chain" id="PRO_5003879846" description="Outer membrane lipoprotein carrier protein LolA" evidence="1">
    <location>
        <begin position="21"/>
        <end position="189"/>
    </location>
</feature>
<dbReference type="AlphaFoldDB" id="K4KK30"/>
<dbReference type="KEGG" id="saga:M5M_06950"/>
<dbReference type="CDD" id="cd16325">
    <property type="entry name" value="LolA"/>
    <property type="match status" value="1"/>
</dbReference>
<sequence>MSRARLWPVMFYLLAMNALATAPHEVAEALSVRLTTPLTEGEFQQWKTVQGLPLALESSGEFAVQDQQLHWRTLKPFASETRFTTEAIEQWSGGQRVWSLSRTEQPVVAVVSELMRALVRGDVTALLAHFAVTDLALDGDCWRLDLKVRDVALQQAITRVGAEGCERVQQLIVEETNANSTRIRLVPLP</sequence>
<dbReference type="eggNOG" id="COG2834">
    <property type="taxonomic scope" value="Bacteria"/>
</dbReference>
<protein>
    <recommendedName>
        <fullName evidence="4">Outer membrane lipoprotein carrier protein LolA</fullName>
    </recommendedName>
</protein>
<dbReference type="OrthoDB" id="7025041at2"/>
<dbReference type="Gene3D" id="2.50.20.10">
    <property type="entry name" value="Lipoprotein localisation LolA/LolB/LppX"/>
    <property type="match status" value="1"/>
</dbReference>
<organism evidence="2 3">
    <name type="scientific">Simiduia agarivorans (strain DSM 21679 / JCM 13881 / BCRC 17597 / SA1)</name>
    <dbReference type="NCBI Taxonomy" id="1117647"/>
    <lineage>
        <taxon>Bacteria</taxon>
        <taxon>Pseudomonadati</taxon>
        <taxon>Pseudomonadota</taxon>
        <taxon>Gammaproteobacteria</taxon>
        <taxon>Cellvibrionales</taxon>
        <taxon>Cellvibrionaceae</taxon>
        <taxon>Simiduia</taxon>
    </lineage>
</organism>
<dbReference type="InterPro" id="IPR004564">
    <property type="entry name" value="OM_lipoprot_carrier_LolA-like"/>
</dbReference>
<evidence type="ECO:0000313" key="3">
    <source>
        <dbReference type="Proteomes" id="UP000000466"/>
    </source>
</evidence>
<dbReference type="RefSeq" id="WP_015046758.1">
    <property type="nucleotide sequence ID" value="NC_018868.3"/>
</dbReference>
<dbReference type="EMBL" id="CP003746">
    <property type="protein sequence ID" value="AFU98585.1"/>
    <property type="molecule type" value="Genomic_DNA"/>
</dbReference>
<keyword evidence="1" id="KW-0732">Signal</keyword>